<dbReference type="EMBL" id="FOAF01000008">
    <property type="protein sequence ID" value="SEM15770.1"/>
    <property type="molecule type" value="Genomic_DNA"/>
</dbReference>
<organism evidence="5 6">
    <name type="scientific">Olivibacter domesticus</name>
    <name type="common">Pseudosphingobacterium domesticum</name>
    <dbReference type="NCBI Taxonomy" id="407022"/>
    <lineage>
        <taxon>Bacteria</taxon>
        <taxon>Pseudomonadati</taxon>
        <taxon>Bacteroidota</taxon>
        <taxon>Sphingobacteriia</taxon>
        <taxon>Sphingobacteriales</taxon>
        <taxon>Sphingobacteriaceae</taxon>
        <taxon>Olivibacter</taxon>
    </lineage>
</organism>
<keyword evidence="6" id="KW-1185">Reference proteome</keyword>
<name>A0A1H7W2P0_OLID1</name>
<dbReference type="Pfam" id="PF12833">
    <property type="entry name" value="HTH_18"/>
    <property type="match status" value="1"/>
</dbReference>
<keyword evidence="3" id="KW-0804">Transcription</keyword>
<evidence type="ECO:0000256" key="3">
    <source>
        <dbReference type="ARBA" id="ARBA00023163"/>
    </source>
</evidence>
<dbReference type="PANTHER" id="PTHR43280">
    <property type="entry name" value="ARAC-FAMILY TRANSCRIPTIONAL REGULATOR"/>
    <property type="match status" value="1"/>
</dbReference>
<dbReference type="GO" id="GO:0003700">
    <property type="term" value="F:DNA-binding transcription factor activity"/>
    <property type="evidence" value="ECO:0007669"/>
    <property type="project" value="InterPro"/>
</dbReference>
<dbReference type="AlphaFoldDB" id="A0A1H7W2P0"/>
<evidence type="ECO:0000256" key="2">
    <source>
        <dbReference type="ARBA" id="ARBA00023125"/>
    </source>
</evidence>
<dbReference type="InterPro" id="IPR018060">
    <property type="entry name" value="HTH_AraC"/>
</dbReference>
<dbReference type="Gene3D" id="1.10.10.60">
    <property type="entry name" value="Homeodomain-like"/>
    <property type="match status" value="1"/>
</dbReference>
<dbReference type="OrthoDB" id="2585681at2"/>
<evidence type="ECO:0000313" key="5">
    <source>
        <dbReference type="EMBL" id="SEM15770.1"/>
    </source>
</evidence>
<gene>
    <name evidence="5" type="ORF">SAMN05661044_04393</name>
</gene>
<evidence type="ECO:0000259" key="4">
    <source>
        <dbReference type="PROSITE" id="PS01124"/>
    </source>
</evidence>
<feature type="domain" description="HTH araC/xylS-type" evidence="4">
    <location>
        <begin position="169"/>
        <end position="267"/>
    </location>
</feature>
<dbReference type="GO" id="GO:0043565">
    <property type="term" value="F:sequence-specific DNA binding"/>
    <property type="evidence" value="ECO:0007669"/>
    <property type="project" value="InterPro"/>
</dbReference>
<accession>A0A1H7W2P0</accession>
<protein>
    <submittedName>
        <fullName evidence="5">AraC-type DNA-binding protein</fullName>
    </submittedName>
</protein>
<dbReference type="Proteomes" id="UP000199421">
    <property type="component" value="Unassembled WGS sequence"/>
</dbReference>
<dbReference type="SMART" id="SM00342">
    <property type="entry name" value="HTH_ARAC"/>
    <property type="match status" value="1"/>
</dbReference>
<evidence type="ECO:0000256" key="1">
    <source>
        <dbReference type="ARBA" id="ARBA00023015"/>
    </source>
</evidence>
<dbReference type="PANTHER" id="PTHR43280:SF32">
    <property type="entry name" value="TRANSCRIPTIONAL REGULATORY PROTEIN"/>
    <property type="match status" value="1"/>
</dbReference>
<dbReference type="RefSeq" id="WP_093328993.1">
    <property type="nucleotide sequence ID" value="NZ_FOAF01000008.1"/>
</dbReference>
<reference evidence="6" key="1">
    <citation type="submission" date="2016-10" db="EMBL/GenBank/DDBJ databases">
        <authorList>
            <person name="Varghese N."/>
            <person name="Submissions S."/>
        </authorList>
    </citation>
    <scope>NUCLEOTIDE SEQUENCE [LARGE SCALE GENOMIC DNA]</scope>
    <source>
        <strain evidence="6">DSM 18733</strain>
    </source>
</reference>
<dbReference type="STRING" id="407022.SAMN05661044_04393"/>
<dbReference type="InterPro" id="IPR009057">
    <property type="entry name" value="Homeodomain-like_sf"/>
</dbReference>
<keyword evidence="1" id="KW-0805">Transcription regulation</keyword>
<keyword evidence="2 5" id="KW-0238">DNA-binding</keyword>
<proteinExistence type="predicted"/>
<dbReference type="PROSITE" id="PS01124">
    <property type="entry name" value="HTH_ARAC_FAMILY_2"/>
    <property type="match status" value="1"/>
</dbReference>
<sequence>MIEQKISLKNLNDWNTDQIISSPCYNILLLNGAGEISIDHNQFVFSKYTILFATPYQKILINHNNSFNIRQLTFHGDFYCIEYHKKEVACNGLLFNNIYIKPFISISEDQYRVFKNDMEHVDQFLKENDPHVEPIVKAYLQVILAKASRLKMKELHENVHLNRQRHPIEKFQTLLEEHYLTKKQPAFYADALLMSTNSFSRKCKEYFGKSPSEMLQERVILEAKKLLHLSYKSVKEVATALHFEDEHYFSRYFKKYTGVSPTLFRKKVGISIVADLSKK</sequence>
<evidence type="ECO:0000313" key="6">
    <source>
        <dbReference type="Proteomes" id="UP000199421"/>
    </source>
</evidence>
<dbReference type="SUPFAM" id="SSF46689">
    <property type="entry name" value="Homeodomain-like"/>
    <property type="match status" value="1"/>
</dbReference>